<dbReference type="PANTHER" id="PTHR39319">
    <property type="entry name" value="SI:DKEY-256H2.1"/>
    <property type="match status" value="1"/>
</dbReference>
<organism evidence="4 5">
    <name type="scientific">Porites evermanni</name>
    <dbReference type="NCBI Taxonomy" id="104178"/>
    <lineage>
        <taxon>Eukaryota</taxon>
        <taxon>Metazoa</taxon>
        <taxon>Cnidaria</taxon>
        <taxon>Anthozoa</taxon>
        <taxon>Hexacorallia</taxon>
        <taxon>Scleractinia</taxon>
        <taxon>Fungiina</taxon>
        <taxon>Poritidae</taxon>
        <taxon>Porites</taxon>
    </lineage>
</organism>
<dbReference type="Pfam" id="PF09113">
    <property type="entry name" value="N-glycanase_C"/>
    <property type="match status" value="1"/>
</dbReference>
<evidence type="ECO:0000313" key="4">
    <source>
        <dbReference type="EMBL" id="CAH3024772.1"/>
    </source>
</evidence>
<dbReference type="InterPro" id="IPR053251">
    <property type="entry name" value="N-glycanase"/>
</dbReference>
<dbReference type="InterPro" id="IPR003137">
    <property type="entry name" value="PA_domain"/>
</dbReference>
<feature type="domain" description="Peptide-N-glycosidase F N-terminal" evidence="3">
    <location>
        <begin position="401"/>
        <end position="531"/>
    </location>
</feature>
<dbReference type="Proteomes" id="UP001159427">
    <property type="component" value="Unassembled WGS sequence"/>
</dbReference>
<dbReference type="PANTHER" id="PTHR39319:SF1">
    <property type="entry name" value="SI:DKEY-256H2.1"/>
    <property type="match status" value="1"/>
</dbReference>
<sequence length="723" mass="81808">MFSSSFTAVIAISVITLTFSAEIPNLKLGDGAPPFMIQARKADQYDTLEILKYGTNDSNIHGPIVFLAHTKRSGFLESLFSDPECFNKLIDISPDNVNYVFLFYADSAPTACNNEVKAMADEFANRFYDAIISYTKRKSCRLEKLRWPSNRVRSQFDEYEFNERSPLPSEFQQNWLSRVHFAVFPVSTLGNWIPRVLSQWYCSGHNCGLDQIVVEDEQGEMVCVARRLDARYDWLPSPDTLAKYGHLLVVYVGDACSPDTFVNRAAGHLALVSNETGNCSYLIKVQNCQKNGALGVLVFARQNQPLEDMNCQGSECNTQLNIPASMITFDTGFKIKGSSRSYIRFQNTPSDVFAFGIDGQGKVQETGWFLYPSMRFLAYQAQWFNYKTNLLKNLTTRDAVVINVFNHTVMQGEKGVTATVEIPSIDDLQRYEHVELDFSLSCPGSTDDPCAHWDHTVQLYVCCNSASKLCGLELGRWITPFRRRIGRWLTPVKPLIPLLQTTDRSSKNKCVFTVKTVPWAMAWVPSLNIRLVGKVQVLRHYTTYHSMEKSLAPFQIVPLFRGGTFDKHYNSKYSPFSFVPPSETERVKLVAVITGHGSDNNNCAEFCVTSHHFIVNKEHNYTRVFSNAGTAMGCADRVPEGVVPNEHGTWLYGRDGWCDGQEVIPWVVDITSALKPSNNTIQYFGWFNNTDPNPTRDPGEIIMYSYLVYYKYLDAEISSADLH</sequence>
<evidence type="ECO:0000259" key="3">
    <source>
        <dbReference type="SMART" id="SM01290"/>
    </source>
</evidence>
<reference evidence="4 5" key="1">
    <citation type="submission" date="2022-05" db="EMBL/GenBank/DDBJ databases">
        <authorList>
            <consortium name="Genoscope - CEA"/>
            <person name="William W."/>
        </authorList>
    </citation>
    <scope>NUCLEOTIDE SEQUENCE [LARGE SCALE GENOMIC DNA]</scope>
</reference>
<feature type="signal peptide" evidence="2">
    <location>
        <begin position="1"/>
        <end position="20"/>
    </location>
</feature>
<name>A0ABN8M5P3_9CNID</name>
<evidence type="ECO:0000256" key="1">
    <source>
        <dbReference type="ARBA" id="ARBA00023157"/>
    </source>
</evidence>
<dbReference type="SUPFAM" id="SSF49742">
    <property type="entry name" value="PHM/PNGase F"/>
    <property type="match status" value="1"/>
</dbReference>
<dbReference type="InterPro" id="IPR008977">
    <property type="entry name" value="PHM/PNGase_F_dom_sf"/>
</dbReference>
<dbReference type="Gene3D" id="3.50.30.30">
    <property type="match status" value="1"/>
</dbReference>
<keyword evidence="5" id="KW-1185">Reference proteome</keyword>
<comment type="caution">
    <text evidence="4">The sequence shown here is derived from an EMBL/GenBank/DDBJ whole genome shotgun (WGS) entry which is preliminary data.</text>
</comment>
<protein>
    <recommendedName>
        <fullName evidence="3">Peptide-N-glycosidase F N-terminal domain-containing protein</fullName>
    </recommendedName>
</protein>
<accession>A0ABN8M5P3</accession>
<dbReference type="Gene3D" id="2.60.120.230">
    <property type="match status" value="2"/>
</dbReference>
<dbReference type="Pfam" id="PF02225">
    <property type="entry name" value="PA"/>
    <property type="match status" value="1"/>
</dbReference>
<keyword evidence="1" id="KW-1015">Disulfide bond</keyword>
<proteinExistence type="predicted"/>
<dbReference type="InterPro" id="IPR014784">
    <property type="entry name" value="Cu2_ascorb_mOase-like_C"/>
</dbReference>
<dbReference type="Pfam" id="PF09112">
    <property type="entry name" value="N-glycanase_N"/>
    <property type="match status" value="2"/>
</dbReference>
<dbReference type="InterPro" id="IPR015197">
    <property type="entry name" value="PngaseF_C"/>
</dbReference>
<feature type="chain" id="PRO_5046258659" description="Peptide-N-glycosidase F N-terminal domain-containing protein" evidence="2">
    <location>
        <begin position="21"/>
        <end position="723"/>
    </location>
</feature>
<dbReference type="EMBL" id="CALNXI010000319">
    <property type="protein sequence ID" value="CAH3024772.1"/>
    <property type="molecule type" value="Genomic_DNA"/>
</dbReference>
<dbReference type="InterPro" id="IPR015196">
    <property type="entry name" value="PngaseF_N"/>
</dbReference>
<evidence type="ECO:0000256" key="2">
    <source>
        <dbReference type="SAM" id="SignalP"/>
    </source>
</evidence>
<dbReference type="SMART" id="SM01290">
    <property type="entry name" value="N-glycanase_N"/>
    <property type="match status" value="1"/>
</dbReference>
<evidence type="ECO:0000313" key="5">
    <source>
        <dbReference type="Proteomes" id="UP001159427"/>
    </source>
</evidence>
<keyword evidence="2" id="KW-0732">Signal</keyword>
<gene>
    <name evidence="4" type="ORF">PEVE_00023934</name>
</gene>